<dbReference type="InterPro" id="IPR018062">
    <property type="entry name" value="HTH_AraC-typ_CS"/>
</dbReference>
<accession>A0A7K3LSD5</accession>
<dbReference type="InterPro" id="IPR009057">
    <property type="entry name" value="Homeodomain-like_sf"/>
</dbReference>
<dbReference type="InterPro" id="IPR018060">
    <property type="entry name" value="HTH_AraC"/>
</dbReference>
<dbReference type="SMART" id="SM00342">
    <property type="entry name" value="HTH_ARAC"/>
    <property type="match status" value="1"/>
</dbReference>
<feature type="domain" description="HTH araC/xylS-type" evidence="5">
    <location>
        <begin position="91"/>
        <end position="192"/>
    </location>
</feature>
<dbReference type="PANTHER" id="PTHR43280">
    <property type="entry name" value="ARAC-FAMILY TRANSCRIPTIONAL REGULATOR"/>
    <property type="match status" value="1"/>
</dbReference>
<dbReference type="SUPFAM" id="SSF46689">
    <property type="entry name" value="Homeodomain-like"/>
    <property type="match status" value="1"/>
</dbReference>
<dbReference type="InterPro" id="IPR020449">
    <property type="entry name" value="Tscrpt_reg_AraC-type_HTH"/>
</dbReference>
<keyword evidence="2" id="KW-0238">DNA-binding</keyword>
<dbReference type="PROSITE" id="PS01124">
    <property type="entry name" value="HTH_ARAC_FAMILY_2"/>
    <property type="match status" value="1"/>
</dbReference>
<keyword evidence="7" id="KW-1185">Reference proteome</keyword>
<gene>
    <name evidence="6" type="ORF">GYA93_15210</name>
</gene>
<dbReference type="EMBL" id="JAADZU010000051">
    <property type="protein sequence ID" value="NDK90921.1"/>
    <property type="molecule type" value="Genomic_DNA"/>
</dbReference>
<keyword evidence="3" id="KW-0804">Transcription</keyword>
<comment type="caution">
    <text evidence="6">The sequence shown here is derived from an EMBL/GenBank/DDBJ whole genome shotgun (WGS) entry which is preliminary data.</text>
</comment>
<protein>
    <submittedName>
        <fullName evidence="6">Helix-turn-helix domain-containing protein</fullName>
    </submittedName>
</protein>
<evidence type="ECO:0000256" key="4">
    <source>
        <dbReference type="SAM" id="MobiDB-lite"/>
    </source>
</evidence>
<reference evidence="6 7" key="1">
    <citation type="submission" date="2020-01" db="EMBL/GenBank/DDBJ databases">
        <title>Investigation of new actinobacteria for the biodesulphurisation of diesel fuel.</title>
        <authorList>
            <person name="Athi Narayanan S.M."/>
        </authorList>
    </citation>
    <scope>NUCLEOTIDE SEQUENCE [LARGE SCALE GENOMIC DNA]</scope>
    <source>
        <strain evidence="6 7">213E</strain>
    </source>
</reference>
<dbReference type="PROSITE" id="PS00041">
    <property type="entry name" value="HTH_ARAC_FAMILY_1"/>
    <property type="match status" value="1"/>
</dbReference>
<dbReference type="PANTHER" id="PTHR43280:SF31">
    <property type="entry name" value="TRANSCRIPTIONAL REGULATORY PROTEIN"/>
    <property type="match status" value="1"/>
</dbReference>
<dbReference type="GO" id="GO:0043565">
    <property type="term" value="F:sequence-specific DNA binding"/>
    <property type="evidence" value="ECO:0007669"/>
    <property type="project" value="InterPro"/>
</dbReference>
<feature type="region of interest" description="Disordered" evidence="4">
    <location>
        <begin position="1"/>
        <end position="46"/>
    </location>
</feature>
<dbReference type="Gene3D" id="1.10.10.60">
    <property type="entry name" value="Homeodomain-like"/>
    <property type="match status" value="1"/>
</dbReference>
<evidence type="ECO:0000256" key="3">
    <source>
        <dbReference type="ARBA" id="ARBA00023163"/>
    </source>
</evidence>
<dbReference type="PRINTS" id="PR00032">
    <property type="entry name" value="HTHARAC"/>
</dbReference>
<evidence type="ECO:0000256" key="2">
    <source>
        <dbReference type="ARBA" id="ARBA00023125"/>
    </source>
</evidence>
<name>A0A7K3LSD5_9ACTN</name>
<evidence type="ECO:0000259" key="5">
    <source>
        <dbReference type="PROSITE" id="PS01124"/>
    </source>
</evidence>
<evidence type="ECO:0000313" key="6">
    <source>
        <dbReference type="EMBL" id="NDK90921.1"/>
    </source>
</evidence>
<dbReference type="RefSeq" id="WP_083534352.1">
    <property type="nucleotide sequence ID" value="NZ_JAADZU010000051.1"/>
</dbReference>
<dbReference type="AlphaFoldDB" id="A0A7K3LSD5"/>
<dbReference type="GO" id="GO:0003700">
    <property type="term" value="F:DNA-binding transcription factor activity"/>
    <property type="evidence" value="ECO:0007669"/>
    <property type="project" value="InterPro"/>
</dbReference>
<organism evidence="6 7">
    <name type="scientific">Gordonia desulfuricans</name>
    <dbReference type="NCBI Taxonomy" id="89051"/>
    <lineage>
        <taxon>Bacteria</taxon>
        <taxon>Bacillati</taxon>
        <taxon>Actinomycetota</taxon>
        <taxon>Actinomycetes</taxon>
        <taxon>Mycobacteriales</taxon>
        <taxon>Gordoniaceae</taxon>
        <taxon>Gordonia</taxon>
    </lineage>
</organism>
<sequence>MRSRSDSVKVSGGDTASAPPSGRKSTPASRAAPKAVPTAPGFRSSTTANAARFSGRLAPGLQDQFLDLLALMMAKADPHTGESAVRTAHRQRAVLLVEKRFRDPEFTARDVAAEINLSERYLQKLFADDDQTVSGTIRGRRIAEARKLLDKRAVTGSSIASIAAASGFADAAYFSRVFRQETGVSPTAYVHRSAEDGNPSPADPDLS</sequence>
<evidence type="ECO:0000256" key="1">
    <source>
        <dbReference type="ARBA" id="ARBA00023015"/>
    </source>
</evidence>
<proteinExistence type="predicted"/>
<keyword evidence="1" id="KW-0805">Transcription regulation</keyword>
<evidence type="ECO:0000313" key="7">
    <source>
        <dbReference type="Proteomes" id="UP000466307"/>
    </source>
</evidence>
<dbReference type="Proteomes" id="UP000466307">
    <property type="component" value="Unassembled WGS sequence"/>
</dbReference>
<feature type="region of interest" description="Disordered" evidence="4">
    <location>
        <begin position="188"/>
        <end position="207"/>
    </location>
</feature>
<dbReference type="Pfam" id="PF12833">
    <property type="entry name" value="HTH_18"/>
    <property type="match status" value="1"/>
</dbReference>